<evidence type="ECO:0000313" key="1">
    <source>
        <dbReference type="EMBL" id="GCA64307.1"/>
    </source>
</evidence>
<comment type="caution">
    <text evidence="1">The sequence shown here is derived from an EMBL/GenBank/DDBJ whole genome shotgun (WGS) entry which is preliminary data.</text>
</comment>
<organism evidence="1 2">
    <name type="scientific">Kipferlia bialata</name>
    <dbReference type="NCBI Taxonomy" id="797122"/>
    <lineage>
        <taxon>Eukaryota</taxon>
        <taxon>Metamonada</taxon>
        <taxon>Carpediemonas-like organisms</taxon>
        <taxon>Kipferlia</taxon>
    </lineage>
</organism>
<name>A0A391NT38_9EUKA</name>
<dbReference type="EMBL" id="BDIP01006834">
    <property type="protein sequence ID" value="GCA64307.1"/>
    <property type="molecule type" value="Genomic_DNA"/>
</dbReference>
<keyword evidence="2" id="KW-1185">Reference proteome</keyword>
<sequence length="51" mass="5526">MAGATFEQVIADLKLFGAFIPTYVESIDFTHPVVIGVLSFHIVAFTTIIAL</sequence>
<dbReference type="OrthoDB" id="411535at2759"/>
<evidence type="ECO:0000313" key="2">
    <source>
        <dbReference type="Proteomes" id="UP000265618"/>
    </source>
</evidence>
<gene>
    <name evidence="1" type="ORF">KIPB_013881</name>
</gene>
<proteinExistence type="predicted"/>
<feature type="non-terminal residue" evidence="1">
    <location>
        <position position="51"/>
    </location>
</feature>
<reference evidence="1 2" key="1">
    <citation type="journal article" date="2018" name="PLoS ONE">
        <title>The draft genome of Kipferlia bialata reveals reductive genome evolution in fornicate parasites.</title>
        <authorList>
            <person name="Tanifuji G."/>
            <person name="Takabayashi S."/>
            <person name="Kume K."/>
            <person name="Takagi M."/>
            <person name="Nakayama T."/>
            <person name="Kamikawa R."/>
            <person name="Inagaki Y."/>
            <person name="Hashimoto T."/>
        </authorList>
    </citation>
    <scope>NUCLEOTIDE SEQUENCE [LARGE SCALE GENOMIC DNA]</scope>
    <source>
        <strain evidence="1">NY0173</strain>
    </source>
</reference>
<protein>
    <submittedName>
        <fullName evidence="1">Uncharacterized protein</fullName>
    </submittedName>
</protein>
<dbReference type="AlphaFoldDB" id="A0A391NT38"/>
<dbReference type="Proteomes" id="UP000265618">
    <property type="component" value="Unassembled WGS sequence"/>
</dbReference>
<accession>A0A391NT38</accession>